<reference evidence="6 7" key="1">
    <citation type="submission" date="2019-04" db="EMBL/GenBank/DDBJ databases">
        <title>Genome sequencing of Clostridium botulinum Groups I-IV and Clostridium butyricum.</title>
        <authorList>
            <person name="Brunt J."/>
            <person name="Van Vliet A.H.M."/>
            <person name="Stringer S.C."/>
            <person name="Carter A.T."/>
            <person name="Peck M.W."/>
        </authorList>
    </citation>
    <scope>NUCLEOTIDE SEQUENCE [LARGE SCALE GENOMIC DNA]</scope>
    <source>
        <strain evidence="4 7">1605</strain>
        <strain evidence="5 6">CB-K-33E</strain>
    </source>
</reference>
<dbReference type="PANTHER" id="PTHR10584:SF166">
    <property type="entry name" value="RIBOKINASE"/>
    <property type="match status" value="1"/>
</dbReference>
<keyword evidence="2 4" id="KW-0418">Kinase</keyword>
<evidence type="ECO:0000256" key="1">
    <source>
        <dbReference type="ARBA" id="ARBA00022679"/>
    </source>
</evidence>
<dbReference type="InterPro" id="IPR029056">
    <property type="entry name" value="Ribokinase-like"/>
</dbReference>
<dbReference type="OrthoDB" id="9788681at2"/>
<dbReference type="GO" id="GO:0016301">
    <property type="term" value="F:kinase activity"/>
    <property type="evidence" value="ECO:0007669"/>
    <property type="project" value="UniProtKB-KW"/>
</dbReference>
<gene>
    <name evidence="4" type="ORF">FC774_08515</name>
    <name evidence="5" type="ORF">FDB51_09220</name>
</gene>
<dbReference type="PANTHER" id="PTHR10584">
    <property type="entry name" value="SUGAR KINASE"/>
    <property type="match status" value="1"/>
</dbReference>
<dbReference type="Proteomes" id="UP000473681">
    <property type="component" value="Unassembled WGS sequence"/>
</dbReference>
<dbReference type="EMBL" id="SWVK01000011">
    <property type="protein sequence ID" value="NFN35308.1"/>
    <property type="molecule type" value="Genomic_DNA"/>
</dbReference>
<accession>A0A0M1M0Z5</accession>
<dbReference type="EMBL" id="SWOV01000018">
    <property type="protein sequence ID" value="NFF87908.1"/>
    <property type="molecule type" value="Genomic_DNA"/>
</dbReference>
<sequence>MGNYDVITSGYVSMDHIIKIKSPAEVGFTSLVTNKTNSKIYYGGCSVNIAYALCKLGLKSMPILRVGEDYEELGFKKFLEEGNVPIEGITKIKDETTSTCYLLQDNNNDHITIFYPGAMDGKYSKNLEDEIFKNTKLGVITVASVVDNKEFFEKCKKHKVPIVFGMKDDFDAFPEEFLKELLTYSKIIFTNEVEREIIEKIYGFKTITELFDIGNVDIIVTTLGKDGSICYERTEDGIKEKRIGIFPVENIVDATGSGDAYMSGFIYGYLNKFEMKDCCKLGGALSSFVLQKEGCCTNMPTEEELLNKFNQFKEEI</sequence>
<evidence type="ECO:0000313" key="4">
    <source>
        <dbReference type="EMBL" id="NFF87908.1"/>
    </source>
</evidence>
<keyword evidence="1" id="KW-0808">Transferase</keyword>
<evidence type="ECO:0000259" key="3">
    <source>
        <dbReference type="Pfam" id="PF00294"/>
    </source>
</evidence>
<protein>
    <submittedName>
        <fullName evidence="4">Carbohydrate kinase family protein</fullName>
    </submittedName>
</protein>
<dbReference type="SUPFAM" id="SSF53613">
    <property type="entry name" value="Ribokinase-like"/>
    <property type="match status" value="1"/>
</dbReference>
<dbReference type="RefSeq" id="WP_012450634.1">
    <property type="nucleotide sequence ID" value="NZ_CP010520.1"/>
</dbReference>
<feature type="domain" description="Carbohydrate kinase PfkB" evidence="3">
    <location>
        <begin position="10"/>
        <end position="301"/>
    </location>
</feature>
<organism evidence="4 7">
    <name type="scientific">Clostridium botulinum</name>
    <dbReference type="NCBI Taxonomy" id="1491"/>
    <lineage>
        <taxon>Bacteria</taxon>
        <taxon>Bacillati</taxon>
        <taxon>Bacillota</taxon>
        <taxon>Clostridia</taxon>
        <taxon>Eubacteriales</taxon>
        <taxon>Clostridiaceae</taxon>
        <taxon>Clostridium</taxon>
    </lineage>
</organism>
<dbReference type="Gene3D" id="3.40.1190.20">
    <property type="match status" value="1"/>
</dbReference>
<evidence type="ECO:0000313" key="6">
    <source>
        <dbReference type="Proteomes" id="UP000473681"/>
    </source>
</evidence>
<proteinExistence type="predicted"/>
<dbReference type="AlphaFoldDB" id="A0A0M1M0Z5"/>
<dbReference type="Proteomes" id="UP000476820">
    <property type="component" value="Unassembled WGS sequence"/>
</dbReference>
<comment type="caution">
    <text evidence="4">The sequence shown here is derived from an EMBL/GenBank/DDBJ whole genome shotgun (WGS) entry which is preliminary data.</text>
</comment>
<evidence type="ECO:0000313" key="5">
    <source>
        <dbReference type="EMBL" id="NFN35308.1"/>
    </source>
</evidence>
<dbReference type="InterPro" id="IPR011611">
    <property type="entry name" value="PfkB_dom"/>
</dbReference>
<dbReference type="Pfam" id="PF00294">
    <property type="entry name" value="PfkB"/>
    <property type="match status" value="1"/>
</dbReference>
<evidence type="ECO:0000256" key="2">
    <source>
        <dbReference type="ARBA" id="ARBA00022777"/>
    </source>
</evidence>
<name>A0A0M1M0Z5_CLOBO</name>
<evidence type="ECO:0000313" key="7">
    <source>
        <dbReference type="Proteomes" id="UP000476820"/>
    </source>
</evidence>